<dbReference type="PDB" id="7VJG">
    <property type="method" value="X-ray"/>
    <property type="resolution" value="2.10 A"/>
    <property type="chains" value="A=3-464"/>
</dbReference>
<feature type="binding site" evidence="18 19">
    <location>
        <position position="265"/>
    </location>
    <ligand>
        <name>FAD</name>
        <dbReference type="ChEBI" id="CHEBI:57692"/>
        <label>1</label>
    </ligand>
</feature>
<dbReference type="PDBsum" id="5O86"/>
<keyword evidence="8" id="KW-0157">Chromophore</keyword>
<feature type="binding site" evidence="18 19">
    <location>
        <position position="266"/>
    </location>
    <ligand>
        <name>FAD</name>
        <dbReference type="ChEBI" id="CHEBI:57692"/>
        <label>1</label>
    </ligand>
</feature>
<dbReference type="Proteomes" id="UP000000595">
    <property type="component" value="Chromosome"/>
</dbReference>
<reference evidence="16 17" key="1">
    <citation type="journal article" date="2002" name="J. Mol. Microbiol. Biotechnol.">
        <title>The genome of Methanosarcina mazei: evidence for lateral gene transfer between Bacteria and Archaea.</title>
        <authorList>
            <person name="Deppenmeier U."/>
            <person name="Johann A."/>
            <person name="Hartsch T."/>
            <person name="Merkl R."/>
            <person name="Schmitz R.A."/>
            <person name="Martinez-Arias R."/>
            <person name="Henne A."/>
            <person name="Wiezer A."/>
            <person name="Baumer S."/>
            <person name="Jacobi C."/>
            <person name="Bruggemann H."/>
            <person name="Lienard T."/>
            <person name="Christmann A."/>
            <person name="Bomeke M."/>
            <person name="Steckel S."/>
            <person name="Bhattacharyya A."/>
            <person name="Lykidis A."/>
            <person name="Overbeek R."/>
            <person name="Klenk H.P."/>
            <person name="Gunsalus R.P."/>
            <person name="Fritz H.J."/>
            <person name="Gottschalk G."/>
        </authorList>
    </citation>
    <scope>NUCLEOTIDE SEQUENCE [LARGE SCALE GENOMIC DNA]</scope>
    <source>
        <strain evidence="17">ATCC BAA-159 / DSM 3647 / Goe1 / Go1 / JCM 11833 / OCM 88</strain>
    </source>
</reference>
<dbReference type="PDB" id="7VJ3">
    <property type="method" value="X-ray"/>
    <property type="resolution" value="2.40 A"/>
    <property type="chains" value="A=3-464"/>
</dbReference>
<dbReference type="PDB" id="7VJK">
    <property type="method" value="X-ray"/>
    <property type="resolution" value="2.15 A"/>
    <property type="chains" value="A=3-464"/>
</dbReference>
<evidence type="ECO:0000256" key="12">
    <source>
        <dbReference type="ARBA" id="ARBA00031671"/>
    </source>
</evidence>
<proteinExistence type="evidence at protein level"/>
<evidence type="ECO:0000256" key="6">
    <source>
        <dbReference type="ARBA" id="ARBA00022763"/>
    </source>
</evidence>
<evidence type="ECO:0000256" key="2">
    <source>
        <dbReference type="ARBA" id="ARBA00006409"/>
    </source>
</evidence>
<dbReference type="EC" id="4.1.99.3" evidence="3"/>
<dbReference type="EvolutionaryTrace" id="Q8PYK9"/>
<dbReference type="PDB" id="8OY9">
    <property type="method" value="X-ray"/>
    <property type="resolution" value="2.24 A"/>
    <property type="chains" value="A/B=1-464"/>
</dbReference>
<dbReference type="PATRIC" id="fig|192952.21.peg.1008"/>
<dbReference type="PDB" id="7VIX">
    <property type="method" value="X-ray"/>
    <property type="resolution" value="2.50 A"/>
    <property type="chains" value="A=3-464"/>
</dbReference>
<dbReference type="PDB" id="7VJE">
    <property type="method" value="X-ray"/>
    <property type="resolution" value="2.50 A"/>
    <property type="chains" value="A=3-464"/>
</dbReference>
<feature type="binding site" evidence="30 31">
    <location>
        <position position="403"/>
    </location>
    <ligand>
        <name>FAD</name>
        <dbReference type="ChEBI" id="CHEBI:57692"/>
        <label>2</label>
    </ligand>
</feature>
<dbReference type="eggNOG" id="arCOG02840">
    <property type="taxonomic scope" value="Archaea"/>
</dbReference>
<evidence type="ECO:0000256" key="5">
    <source>
        <dbReference type="ARBA" id="ARBA00022630"/>
    </source>
</evidence>
<evidence type="ECO:0007829" key="22">
    <source>
        <dbReference type="PDB" id="5O86"/>
    </source>
</evidence>
<evidence type="ECO:0007829" key="33">
    <source>
        <dbReference type="PDB" id="8OY3"/>
    </source>
</evidence>
<reference evidence="24" key="4">
    <citation type="journal article" date="2018" name="IUCrJ">
        <title>Twist and turn: a revised structural view on the unpaired bubble of class II CPD photolyase in complex with damaged DNA.</title>
        <authorList>
            <person name="Maestre-Reyna M."/>
            <person name="Yamamoto J."/>
            <person name="Huang W.C."/>
            <person name="Tsai M.D."/>
            <person name="Essen L.O."/>
            <person name="Bessho Y."/>
        </authorList>
    </citation>
    <scope>X-RAY CRYSTALLOGRAPHY (2.70 ANGSTROMS) OF 3-464 IN COMPLEX WITH FAD</scope>
</reference>
<dbReference type="GO" id="GO:0009650">
    <property type="term" value="P:UV protection"/>
    <property type="evidence" value="ECO:0007669"/>
    <property type="project" value="UniProtKB-ARBA"/>
</dbReference>
<dbReference type="InterPro" id="IPR008148">
    <property type="entry name" value="DNA_photolyase_2"/>
</dbReference>
<dbReference type="GO" id="GO:0003677">
    <property type="term" value="F:DNA binding"/>
    <property type="evidence" value="ECO:0007669"/>
    <property type="project" value="UniProtKB-KW"/>
</dbReference>
<dbReference type="PDB" id="7VJA">
    <property type="method" value="X-ray"/>
    <property type="resolution" value="2.15 A"/>
    <property type="chains" value="A=3-464"/>
</dbReference>
<evidence type="ECO:0000313" key="17">
    <source>
        <dbReference type="Proteomes" id="UP000000595"/>
    </source>
</evidence>
<feature type="binding site" evidence="18 19">
    <location>
        <position position="414"/>
    </location>
    <ligand>
        <name>FAD</name>
        <dbReference type="ChEBI" id="CHEBI:57692"/>
        <label>1</label>
    </ligand>
</feature>
<feature type="binding site" evidence="27 30">
    <location>
        <position position="265"/>
    </location>
    <ligand>
        <name>FAD</name>
        <dbReference type="ChEBI" id="CHEBI:57692"/>
        <label>2</label>
    </ligand>
</feature>
<dbReference type="GO" id="GO:0000166">
    <property type="term" value="F:nucleotide binding"/>
    <property type="evidence" value="ECO:0007669"/>
    <property type="project" value="UniProtKB-KW"/>
</dbReference>
<feature type="binding site" evidence="18 19">
    <location>
        <position position="372"/>
    </location>
    <ligand>
        <name>FAD</name>
        <dbReference type="ChEBI" id="CHEBI:57692"/>
        <label>1</label>
    </ligand>
</feature>
<feature type="binding site" evidence="18 19">
    <location>
        <position position="252"/>
    </location>
    <ligand>
        <name>FAD</name>
        <dbReference type="ChEBI" id="CHEBI:57692"/>
        <label>1</label>
    </ligand>
</feature>
<feature type="binding site" evidence="18 19">
    <location>
        <position position="267"/>
    </location>
    <ligand>
        <name>FAD</name>
        <dbReference type="ChEBI" id="CHEBI:57692"/>
        <label>1</label>
    </ligand>
</feature>
<evidence type="ECO:0007829" key="29">
    <source>
        <dbReference type="PDB" id="7YCM"/>
    </source>
</evidence>
<comment type="cofactor">
    <cofactor evidence="14">
        <name>coenzyme F420-(gamma-Glu)n</name>
        <dbReference type="ChEBI" id="CHEBI:133980"/>
    </cofactor>
</comment>
<keyword evidence="7 18" id="KW-0274">FAD</keyword>
<dbReference type="KEGG" id="mma:MM_0852"/>
<dbReference type="PDB" id="7YD7">
    <property type="method" value="X-ray"/>
    <property type="resolution" value="2.25 A"/>
    <property type="chains" value="A/B=3-462"/>
</dbReference>
<feature type="binding site" evidence="18 20">
    <location>
        <position position="301"/>
    </location>
    <ligand>
        <name>FAD</name>
        <dbReference type="ChEBI" id="CHEBI:57692"/>
        <label>1</label>
    </ligand>
</feature>
<dbReference type="InterPro" id="IPR036134">
    <property type="entry name" value="Crypto/Photolyase_FAD-like_sf"/>
</dbReference>
<dbReference type="PDB" id="7YEE">
    <property type="method" value="X-ray"/>
    <property type="resolution" value="2.15 A"/>
    <property type="chains" value="A/B=3-464"/>
</dbReference>
<name>Q8PYK9_METMA</name>
<dbReference type="GO" id="GO:0003904">
    <property type="term" value="F:deoxyribodipyrimidine photo-lyase activity"/>
    <property type="evidence" value="ECO:0007669"/>
    <property type="project" value="UniProtKB-EC"/>
</dbReference>
<dbReference type="HOGENOM" id="CLU_026342_2_1_2"/>
<evidence type="ECO:0007829" key="32">
    <source>
        <dbReference type="PDB" id="8OET"/>
    </source>
</evidence>
<dbReference type="PDB" id="7YCR">
    <property type="method" value="X-ray"/>
    <property type="resolution" value="2.15 A"/>
    <property type="chains" value="A/B=3-462"/>
</dbReference>
<reference evidence="28 29" key="8">
    <citation type="journal article" date="2023" name="Science">
        <title>Visualizing the DNA repair process by a photolyase at atomic resolution.</title>
        <authorList>
            <person name="Maestre-Reyna M."/>
            <person name="Wang P.H."/>
            <person name="Nango E."/>
            <person name="Hosokawa Y."/>
            <person name="Saft M."/>
            <person name="Furrer A."/>
            <person name="Yang C.H."/>
            <person name="Gusti Ngurah Putu E.P."/>
            <person name="Wu W.J."/>
            <person name="Emmerich H.J."/>
            <person name="Caramello N."/>
            <person name="Franz-Badur S."/>
            <person name="Yang C."/>
            <person name="Engilberge S."/>
            <person name="Wranik M."/>
            <person name="Glover H.L."/>
            <person name="Weinert T."/>
            <person name="Wu H.Y."/>
            <person name="Lee C.C."/>
            <person name="Huang W.C."/>
            <person name="Huang K.F."/>
            <person name="Chang Y.K."/>
            <person name="Liao J.H."/>
            <person name="Weng J.H."/>
            <person name="Gad W."/>
            <person name="Chang C.W."/>
            <person name="Pang A.H."/>
            <person name="Yang K.C."/>
            <person name="Lin W.T."/>
            <person name="Chang Y.C."/>
            <person name="Gashi D."/>
            <person name="Beale E."/>
            <person name="Ozerov D."/>
            <person name="Nass K."/>
            <person name="Knopp G."/>
            <person name="Johnson P.J.M."/>
            <person name="Cirelli C."/>
            <person name="Milne C."/>
            <person name="Bacellar C."/>
            <person name="Sugahara M."/>
            <person name="Owada S."/>
            <person name="Joti Y."/>
            <person name="Yamashita A."/>
            <person name="Tanaka R."/>
            <person name="Tanaka T."/>
            <person name="Luo F."/>
            <person name="Tono K."/>
            <person name="Zarzycka W."/>
            <person name="Muller P."/>
            <person name="Alahmad M.A."/>
            <person name="Bezold F."/>
            <person name="Fuchs V."/>
            <person name="Gnau P."/>
            <person name="Kiontke S."/>
            <person name="Korf L."/>
            <person name="Reithofer V."/>
            <person name="Rosner C.J."/>
            <person name="Seiler E.M."/>
            <person name="Watad M."/>
            <person name="Werel L."/>
            <person name="Spadaccini R."/>
            <person name="Yamamoto J."/>
            <person name="Iwata S."/>
            <person name="Zhong D."/>
            <person name="Standfuss J."/>
            <person name="Royant A."/>
            <person name="Bessho Y."/>
            <person name="Essen L.O."/>
            <person name="Tsai M.D."/>
        </authorList>
    </citation>
    <scope>X-RAY CRYSTALLOGRAPHY (1.95 ANGSTROMS) OF 3-462 IN COMPLEX WITH FAD</scope>
</reference>
<dbReference type="PDBsum" id="5O8E"/>
<keyword evidence="5 18" id="KW-0285">Flavoprotein</keyword>
<accession>Q8PYK9</accession>
<dbReference type="PANTHER" id="PTHR10211:SF0">
    <property type="entry name" value="DEOXYRIBODIPYRIMIDINE PHOTO-LYASE"/>
    <property type="match status" value="1"/>
</dbReference>
<dbReference type="InterPro" id="IPR006050">
    <property type="entry name" value="DNA_photolyase_N"/>
</dbReference>
<dbReference type="InterPro" id="IPR014729">
    <property type="entry name" value="Rossmann-like_a/b/a_fold"/>
</dbReference>
<dbReference type="PDB" id="7YEL">
    <property type="method" value="X-ray"/>
    <property type="resolution" value="2.50 A"/>
    <property type="chains" value="A/B=3-462"/>
</dbReference>
<reference evidence="20 21" key="3">
    <citation type="journal article" date="2014" name="J. Biol. Chem.">
        <title>Structural and evolutionary aspects of antenna chromophore usage by class II photolyases.</title>
        <authorList>
            <person name="Kiontke S."/>
            <person name="Gnau P."/>
            <person name="Haselsberger R."/>
            <person name="Batschauer A."/>
            <person name="Essen L.O."/>
        </authorList>
    </citation>
    <scope>X-RAY CRYSTALLOGRAPHY (1.90 ANGSTROMS) OF 3-464 IN COMPLEX WITH FAD</scope>
</reference>
<dbReference type="PROSITE" id="PS51645">
    <property type="entry name" value="PHR_CRY_ALPHA_BETA"/>
    <property type="match status" value="1"/>
</dbReference>
<dbReference type="SUPFAM" id="SSF52425">
    <property type="entry name" value="Cryptochrome/photolyase, N-terminal domain"/>
    <property type="match status" value="1"/>
</dbReference>
<dbReference type="PDBsum" id="5ZCW"/>
<dbReference type="PDB" id="7YCP">
    <property type="method" value="X-ray"/>
    <property type="resolution" value="2.08 A"/>
    <property type="chains" value="A/B=3-462"/>
</dbReference>
<dbReference type="Gene3D" id="3.40.50.620">
    <property type="entry name" value="HUPs"/>
    <property type="match status" value="1"/>
</dbReference>
<evidence type="ECO:0007829" key="28">
    <source>
        <dbReference type="PDB" id="7YC7"/>
    </source>
</evidence>
<dbReference type="PDB" id="7VJ1">
    <property type="method" value="X-ray"/>
    <property type="resolution" value="2.25 A"/>
    <property type="chains" value="A=3-464"/>
</dbReference>
<dbReference type="FunFam" id="3.40.50.620:FF:000110">
    <property type="entry name" value="Deoxyribodipyrimidine photolyase"/>
    <property type="match status" value="1"/>
</dbReference>
<feature type="binding site" evidence="18 19">
    <location>
        <position position="403"/>
    </location>
    <ligand>
        <name>FAD</name>
        <dbReference type="ChEBI" id="CHEBI:57692"/>
        <label>1</label>
    </ligand>
</feature>
<evidence type="ECO:0000256" key="9">
    <source>
        <dbReference type="ARBA" id="ARBA00023125"/>
    </source>
</evidence>
<dbReference type="PDB" id="7YC7">
    <property type="method" value="X-ray"/>
    <property type="resolution" value="1.95 A"/>
    <property type="chains" value="A/B=3-462"/>
</dbReference>
<dbReference type="PDB" id="7YDZ">
    <property type="method" value="X-ray"/>
    <property type="resolution" value="2.23 A"/>
    <property type="chains" value="A/B=3-462"/>
</dbReference>
<sequence length="464" mass="53158">MIMNPKRIRALKSGKQGDGPVVYWMSRDQRAEDNWALLFSRAIAKEANVPVVVVFCLTDEFLEAGIRQYEFMLKGLQELEVSLSRKKIPSFFLRGDPGEKISRFVKDYNAGTLVTDFSPLRIKNQWIEKVISGISIPFFEVDAHNVVPCWEASQKHEYAAHTFRPKLYALLPEFLEEFPELEPNSVTPELSAGAGMVETLSDVLETGVKALLPERALLKNKDPLFEPWHFEPGEKAAKKVMESFIADRLDSYGALRNDPTKNMLSNLSPYLHFGQISSQRVVLEVEKAESNPGSKKAFLDEILIWKEISDNFCYYNPGYDGFESFPSWAKESLNAHRNDVRSHIYTLEEFEAGKTHDPLWNASQMELLSTGKMHGYMRMYWAKKILEWSESPEKALEIAICLNDRYELDGRDPNGYAGIAWSIGGVHDRAWGEREVTGKIRYMSYEGCKRKFDVKLYIEKYSAL</sequence>
<dbReference type="PDB" id="7VJ0">
    <property type="method" value="X-ray"/>
    <property type="resolution" value="2.30 A"/>
    <property type="chains" value="A=3-464"/>
</dbReference>
<feature type="binding site" evidence="27 30">
    <location>
        <position position="414"/>
    </location>
    <ligand>
        <name>FAD</name>
        <dbReference type="ChEBI" id="CHEBI:57692"/>
        <label>2</label>
    </ligand>
</feature>
<dbReference type="PDB" id="4CDM">
    <property type="method" value="X-ray"/>
    <property type="resolution" value="2.70 A"/>
    <property type="chains" value="A=3-464"/>
</dbReference>
<reference evidence="18 19" key="2">
    <citation type="journal article" date="2011" name="EMBO J.">
        <title>Crystal structures of an archaeal class II DNA photolyase and its complex with UV-damaged duplex DNA.</title>
        <authorList>
            <person name="Kiontke S."/>
            <person name="Geisselbrecht Y."/>
            <person name="Pokorny R."/>
            <person name="Carell T."/>
            <person name="Batschauer A."/>
            <person name="Essen L.O."/>
        </authorList>
    </citation>
    <scope>X-RAY CRYSTALLOGRAPHY (1.50 ANGSTROMS) OF 3-464 IN COMPLEX WITH FAD</scope>
</reference>
<evidence type="ECO:0000256" key="13">
    <source>
        <dbReference type="ARBA" id="ARBA00033999"/>
    </source>
</evidence>
<evidence type="ECO:0000256" key="1">
    <source>
        <dbReference type="ARBA" id="ARBA00001974"/>
    </source>
</evidence>
<dbReference type="PDBsum" id="2XRZ"/>
<dbReference type="PDB" id="7YEB">
    <property type="method" value="X-ray"/>
    <property type="resolution" value="2.20 A"/>
    <property type="chains" value="A/B=3-464"/>
</dbReference>
<evidence type="ECO:0007829" key="31">
    <source>
        <dbReference type="PDB" id="7YEK"/>
    </source>
</evidence>
<evidence type="ECO:0000256" key="3">
    <source>
        <dbReference type="ARBA" id="ARBA00013149"/>
    </source>
</evidence>
<evidence type="ECO:0000256" key="10">
    <source>
        <dbReference type="ARBA" id="ARBA00023204"/>
    </source>
</evidence>
<dbReference type="PANTHER" id="PTHR10211">
    <property type="entry name" value="DEOXYRIBODIPYRIMIDINE PHOTOLYASE"/>
    <property type="match status" value="1"/>
</dbReference>
<evidence type="ECO:0000313" key="16">
    <source>
        <dbReference type="EMBL" id="AAM30548.1"/>
    </source>
</evidence>
<evidence type="ECO:0000256" key="7">
    <source>
        <dbReference type="ARBA" id="ARBA00022827"/>
    </source>
</evidence>
<evidence type="ECO:0007829" key="19">
    <source>
        <dbReference type="PDB" id="2XRZ"/>
    </source>
</evidence>
<dbReference type="PDB" id="7YD8">
    <property type="method" value="X-ray"/>
    <property type="resolution" value="2.15 A"/>
    <property type="chains" value="A/B=3-464"/>
</dbReference>
<dbReference type="PDB" id="7VJ6">
    <property type="method" value="X-ray"/>
    <property type="resolution" value="2.10 A"/>
    <property type="chains" value="A=3-464"/>
</dbReference>
<dbReference type="PDB" id="8KCM">
    <property type="method" value="X-ray"/>
    <property type="resolution" value="2.50 A"/>
    <property type="chains" value="A/B=3-464"/>
</dbReference>
<reference evidence="32 33" key="7">
    <citation type="journal article" date="2023" name="Science">
        <title>Time-resolved crystallography captures light-driven DNA repair.</title>
        <authorList>
            <person name="Christou N.E."/>
            <person name="Apostolopoulou V."/>
            <person name="Melo D.V.M."/>
            <person name="Ruppert M."/>
            <person name="Fadini A."/>
            <person name="Henkel A."/>
            <person name="Sprenger J."/>
            <person name="Oberthuer D."/>
            <person name="Gunther S."/>
            <person name="Pateras A."/>
            <person name="Rahmani Mashhour A."/>
            <person name="Yefanov O.M."/>
            <person name="Galchenkova M."/>
            <person name="Reinke P.Y.A."/>
            <person name="Kremling V."/>
            <person name="Scheer T.E.S."/>
            <person name="Lange E.R."/>
            <person name="Middendorf P."/>
            <person name="Schubert R."/>
            <person name="De Zitter E."/>
            <person name="Lumbao-Conradson K."/>
            <person name="Herrmann J."/>
            <person name="Rahighi S."/>
            <person name="Kunavar A."/>
            <person name="Beale E.V."/>
            <person name="Beale J.H."/>
            <person name="Cirelli C."/>
            <person name="Johnson P.J.M."/>
            <person name="Dworkowski F."/>
            <person name="Ozerov D."/>
            <person name="Bertrand Q."/>
            <person name="Wranik M."/>
            <person name="Bacellar C."/>
            <person name="Bajt S."/>
            <person name="Wakatsuki S."/>
            <person name="Sellberg J.A."/>
            <person name="Huse N."/>
            <person name="Turk D."/>
            <person name="Chapman H.N."/>
            <person name="Lane T.J."/>
        </authorList>
    </citation>
    <scope>X-RAY CRYSTALLOGRAPHY (2.11 ANGSTROMS)</scope>
</reference>
<dbReference type="PDB" id="2XRY">
    <property type="method" value="X-ray"/>
    <property type="resolution" value="1.50 A"/>
    <property type="chains" value="A=3-464"/>
</dbReference>
<dbReference type="PDBsum" id="2XRY"/>
<comment type="catalytic activity">
    <reaction evidence="13">
        <text>cyclobutadipyrimidine (in DNA) = 2 pyrimidine residues (in DNA).</text>
        <dbReference type="EC" id="4.1.99.3"/>
    </reaction>
</comment>
<feature type="binding site" evidence="27 30">
    <location>
        <position position="409"/>
    </location>
    <ligand>
        <name>FAD</name>
        <dbReference type="ChEBI" id="CHEBI:57692"/>
        <label>2</label>
    </ligand>
</feature>
<evidence type="ECO:0000256" key="14">
    <source>
        <dbReference type="ARBA" id="ARBA00053026"/>
    </source>
</evidence>
<evidence type="ECO:0000256" key="8">
    <source>
        <dbReference type="ARBA" id="ARBA00022991"/>
    </source>
</evidence>
<keyword evidence="9" id="KW-0238">DNA-binding</keyword>
<dbReference type="FunFam" id="1.25.40.80:FF:000004">
    <property type="entry name" value="Deoxyribodipyrimidine photolyase"/>
    <property type="match status" value="1"/>
</dbReference>
<dbReference type="PDB" id="7VJB">
    <property type="method" value="X-ray"/>
    <property type="resolution" value="2.10 A"/>
    <property type="chains" value="A=3-464"/>
</dbReference>
<dbReference type="PDB" id="7VJH">
    <property type="method" value="X-ray"/>
    <property type="resolution" value="2.10 A"/>
    <property type="chains" value="A=3-464"/>
</dbReference>
<evidence type="ECO:0000256" key="11">
    <source>
        <dbReference type="ARBA" id="ARBA00023239"/>
    </source>
</evidence>
<feature type="binding site" evidence="27 30">
    <location>
        <position position="372"/>
    </location>
    <ligand>
        <name>FAD</name>
        <dbReference type="ChEBI" id="CHEBI:57692"/>
        <label>2</label>
    </ligand>
</feature>
<feature type="binding site" evidence="27 30">
    <location>
        <position position="266"/>
    </location>
    <ligand>
        <name>FAD</name>
        <dbReference type="ChEBI" id="CHEBI:57692"/>
        <label>2</label>
    </ligand>
</feature>
<feature type="binding site" evidence="18 19">
    <location>
        <position position="378"/>
    </location>
    <ligand>
        <name>FAD</name>
        <dbReference type="ChEBI" id="CHEBI:57692"/>
        <label>1</label>
    </ligand>
</feature>
<evidence type="ECO:0007829" key="26">
    <source>
        <dbReference type="PDB" id="7VIW"/>
    </source>
</evidence>
<dbReference type="InterPro" id="IPR052219">
    <property type="entry name" value="Photolyase_Class-2"/>
</dbReference>
<dbReference type="PDB" id="7VJ7">
    <property type="method" value="X-ray"/>
    <property type="resolution" value="2.30 A"/>
    <property type="chains" value="A=3-464"/>
</dbReference>
<evidence type="ECO:0007829" key="20">
    <source>
        <dbReference type="PDB" id="4CDM"/>
    </source>
</evidence>
<dbReference type="PDB" id="7VJ8">
    <property type="method" value="X-ray"/>
    <property type="resolution" value="2.10 A"/>
    <property type="chains" value="A=3-464"/>
</dbReference>
<dbReference type="PDB" id="4CDN">
    <property type="method" value="X-ray"/>
    <property type="resolution" value="1.90 A"/>
    <property type="chains" value="A/B=3-464"/>
</dbReference>
<dbReference type="PDB" id="5O8E">
    <property type="method" value="X-ray"/>
    <property type="resolution" value="1.70 A"/>
    <property type="chains" value="A=1-464"/>
</dbReference>
<dbReference type="Pfam" id="PF00875">
    <property type="entry name" value="DNA_photolyase"/>
    <property type="match status" value="1"/>
</dbReference>
<protein>
    <recommendedName>
        <fullName evidence="4">Deoxyribodipyrimidine photo-lyase</fullName>
        <ecNumber evidence="3">4.1.99.3</ecNumber>
    </recommendedName>
    <alternativeName>
        <fullName evidence="12">DNA photolyase</fullName>
    </alternativeName>
</protein>
<dbReference type="PDB" id="7VJ5">
    <property type="method" value="X-ray"/>
    <property type="resolution" value="1.87 A"/>
    <property type="chains" value="A=3-464"/>
</dbReference>
<dbReference type="SUPFAM" id="SSF48173">
    <property type="entry name" value="Cryptochrome/photolyase FAD-binding domain"/>
    <property type="match status" value="1"/>
</dbReference>
<comment type="cofactor">
    <cofactor evidence="1">
        <name>FAD</name>
        <dbReference type="ChEBI" id="CHEBI:57692"/>
    </cofactor>
</comment>
<feature type="binding site" evidence="30 31">
    <location>
        <position position="268"/>
    </location>
    <ligand>
        <name>FAD</name>
        <dbReference type="ChEBI" id="CHEBI:57692"/>
        <label>2</label>
    </ligand>
</feature>
<evidence type="ECO:0007829" key="24">
    <source>
        <dbReference type="PDB" id="5ZCW"/>
    </source>
</evidence>
<gene>
    <name evidence="16" type="ordered locus">MM_0852</name>
</gene>
<keyword evidence="6" id="KW-0227">DNA damage</keyword>
<evidence type="ECO:0000259" key="15">
    <source>
        <dbReference type="PROSITE" id="PS51645"/>
    </source>
</evidence>
<dbReference type="PDB" id="8OYB">
    <property type="method" value="X-ray"/>
    <property type="resolution" value="2.25 A"/>
    <property type="chains" value="A/B=1-464"/>
</dbReference>
<dbReference type="PDB" id="7VJ2">
    <property type="method" value="X-ray"/>
    <property type="resolution" value="3.00 A"/>
    <property type="chains" value="A=3-464"/>
</dbReference>
<dbReference type="PDB" id="8OY7">
    <property type="method" value="X-ray"/>
    <property type="resolution" value="2.36 A"/>
    <property type="chains" value="A/B=1-464"/>
</dbReference>
<dbReference type="PDB" id="8OY5">
    <property type="method" value="X-ray"/>
    <property type="resolution" value="2.27 A"/>
    <property type="chains" value="A/B=1-464"/>
</dbReference>
<dbReference type="PDB" id="7YE0">
    <property type="method" value="X-ray"/>
    <property type="resolution" value="2.75 A"/>
    <property type="chains" value="A/B=3-462"/>
</dbReference>
<evidence type="ECO:0007829" key="30">
    <source>
        <dbReference type="PDB" id="7YEJ"/>
    </source>
</evidence>
<feature type="binding site" evidence="27 30">
    <location>
        <position position="252"/>
    </location>
    <ligand>
        <name>FAD</name>
        <dbReference type="ChEBI" id="CHEBI:57692"/>
        <label>2</label>
    </ligand>
</feature>
<dbReference type="PDBsum" id="4CDN"/>
<dbReference type="Gene3D" id="1.10.579.10">
    <property type="entry name" value="DNA Cyclobutane Dipyrimidine Photolyase, subunit A, domain 3"/>
    <property type="match status" value="1"/>
</dbReference>
<dbReference type="PDB" id="8OY8">
    <property type="method" value="X-ray"/>
    <property type="resolution" value="2.39 A"/>
    <property type="chains" value="A/B=1-464"/>
</dbReference>
<dbReference type="PDB" id="8OY6">
    <property type="method" value="X-ray"/>
    <property type="resolution" value="2.35 A"/>
    <property type="chains" value="A/B=1-464"/>
</dbReference>
<evidence type="ECO:0007829" key="25">
    <source>
        <dbReference type="PDB" id="7F8T"/>
    </source>
</evidence>
<dbReference type="FunFam" id="1.10.579.10:FF:000002">
    <property type="entry name" value="Deoxyribodipyrimidine photolyase"/>
    <property type="match status" value="1"/>
</dbReference>
<dbReference type="PDB" id="7F8T">
    <property type="method" value="X-ray"/>
    <property type="resolution" value="1.50 A"/>
    <property type="chains" value="A=3-464"/>
</dbReference>
<dbReference type="PDBsum" id="4CDM"/>
<evidence type="ECO:0007829" key="23">
    <source>
        <dbReference type="PDB" id="5O8D"/>
    </source>
</evidence>
<evidence type="ECO:0007829" key="21">
    <source>
        <dbReference type="PDB" id="4CDN"/>
    </source>
</evidence>
<dbReference type="GO" id="GO:0000719">
    <property type="term" value="P:photoreactive repair"/>
    <property type="evidence" value="ECO:0007669"/>
    <property type="project" value="TreeGrafter"/>
</dbReference>
<dbReference type="PDB" id="7YEC">
    <property type="method" value="X-ray"/>
    <property type="resolution" value="2.20 A"/>
    <property type="chains" value="A/B=3-464"/>
</dbReference>
<feature type="binding site" evidence="18 19">
    <location>
        <position position="409"/>
    </location>
    <ligand>
        <name>FAD</name>
        <dbReference type="ChEBI" id="CHEBI:57692"/>
        <label>1</label>
    </ligand>
</feature>
<dbReference type="NCBIfam" id="TIGR00591">
    <property type="entry name" value="phr2"/>
    <property type="match status" value="1"/>
</dbReference>
<evidence type="ECO:0007829" key="18">
    <source>
        <dbReference type="PDB" id="2XRY"/>
    </source>
</evidence>
<dbReference type="PDB" id="7VJI">
    <property type="method" value="X-ray"/>
    <property type="resolution" value="2.10 A"/>
    <property type="chains" value="A=3-464"/>
</dbReference>
<dbReference type="SMR" id="Q8PYK9"/>
<feature type="domain" description="Photolyase/cryptochrome alpha/beta" evidence="15">
    <location>
        <begin position="19"/>
        <end position="149"/>
    </location>
</feature>
<dbReference type="PDB" id="7VJ9">
    <property type="method" value="X-ray"/>
    <property type="resolution" value="2.10 A"/>
    <property type="chains" value="A=3-464"/>
</dbReference>
<keyword evidence="11 16" id="KW-0456">Lyase</keyword>
<keyword evidence="18 19" id="KW-0547">Nucleotide-binding</keyword>
<evidence type="ECO:0007829" key="27">
    <source>
        <dbReference type="PDB" id="7VJ2"/>
    </source>
</evidence>
<dbReference type="Gene3D" id="1.25.40.80">
    <property type="match status" value="1"/>
</dbReference>
<dbReference type="PDB" id="7YEJ">
    <property type="method" value="X-ray"/>
    <property type="resolution" value="2.55 A"/>
    <property type="chains" value="A/B=3-462"/>
</dbReference>
<feature type="binding site" evidence="18 19">
    <location>
        <position position="268"/>
    </location>
    <ligand>
        <name>FAD</name>
        <dbReference type="ChEBI" id="CHEBI:57692"/>
        <label>1</label>
    </ligand>
</feature>
<evidence type="ECO:0000256" key="4">
    <source>
        <dbReference type="ARBA" id="ARBA00014046"/>
    </source>
</evidence>
<dbReference type="InterPro" id="IPR036155">
    <property type="entry name" value="Crypto/Photolyase_N_sf"/>
</dbReference>
<organism evidence="16 17">
    <name type="scientific">Methanosarcina mazei (strain ATCC BAA-159 / DSM 3647 / Goe1 / Go1 / JCM 11833 / OCM 88)</name>
    <name type="common">Methanosarcina frisia</name>
    <dbReference type="NCBI Taxonomy" id="192952"/>
    <lineage>
        <taxon>Archaea</taxon>
        <taxon>Methanobacteriati</taxon>
        <taxon>Methanobacteriota</taxon>
        <taxon>Stenosarchaea group</taxon>
        <taxon>Methanomicrobia</taxon>
        <taxon>Methanosarcinales</taxon>
        <taxon>Methanosarcinaceae</taxon>
        <taxon>Methanosarcina</taxon>
    </lineage>
</organism>
<dbReference type="PDB" id="8OET">
    <property type="method" value="X-ray"/>
    <property type="resolution" value="2.11 A"/>
    <property type="chains" value="A/B=1-464"/>
</dbReference>
<dbReference type="PDB" id="5O86">
    <property type="method" value="X-ray"/>
    <property type="resolution" value="1.69 A"/>
    <property type="chains" value="A=1-464"/>
</dbReference>
<dbReference type="AlphaFoldDB" id="Q8PYK9"/>
<dbReference type="PDB" id="7VIZ">
    <property type="method" value="X-ray"/>
    <property type="resolution" value="2.40 A"/>
    <property type="chains" value="A=3-464"/>
</dbReference>
<dbReference type="PDB" id="7YD6">
    <property type="method" value="X-ray"/>
    <property type="resolution" value="2.15 A"/>
    <property type="chains" value="A/B=3-462"/>
</dbReference>
<keyword evidence="18 19" id="KW-0002">3D-structure</keyword>
<reference evidence="25 26" key="6">
    <citation type="journal article" date="2022" name="Nat. Chem.">
        <title>Serial crystallography captures dynamic control of sequential electron and proton transfer events in a flavoenzyme.</title>
        <authorList>
            <person name="Maestre-Reyna M."/>
            <person name="Yang C.H."/>
            <person name="Nango E."/>
            <person name="Huang W.C."/>
            <person name="Ngurah Putu E.P.G."/>
            <person name="Wu W.J."/>
            <person name="Wang P.H."/>
            <person name="Franz-Badur S."/>
            <person name="Saft M."/>
            <person name="Emmerich H.J."/>
            <person name="Wu H.Y."/>
            <person name="Lee C.C."/>
            <person name="Huang K.F."/>
            <person name="Chang Y.K."/>
            <person name="Liao J.H."/>
            <person name="Weng J.H."/>
            <person name="Gad W."/>
            <person name="Chang C.W."/>
            <person name="Pang A.H."/>
            <person name="Sugahara M."/>
            <person name="Owada S."/>
            <person name="Hosokawa Y."/>
            <person name="Joti Y."/>
            <person name="Yamashita A."/>
            <person name="Tanaka R."/>
            <person name="Tanaka T."/>
            <person name="Luo F."/>
            <person name="Tono K."/>
            <person name="Hsu K.C."/>
            <person name="Kiontke S."/>
            <person name="Schapiro I."/>
            <person name="Spadaccini R."/>
            <person name="Royant A."/>
            <person name="Yamamoto J."/>
            <person name="Iwata S."/>
            <person name="Essen L.O."/>
            <person name="Bessho Y."/>
            <person name="Tsai M.D."/>
        </authorList>
    </citation>
    <scope>X-RAY CRYSTALLOGRAPHY (1.50 ANGSTROMS) OF 3-464 IN COMPLEX WITH FAD</scope>
</reference>
<dbReference type="PDB" id="8OY4">
    <property type="method" value="X-ray"/>
    <property type="resolution" value="2.35 A"/>
    <property type="chains" value="A/B=1-464"/>
</dbReference>
<reference evidence="22 23" key="5">
    <citation type="journal article" date="2018" name="Photochem. Photobiol.">
        <title>Nicotinamide Adenine Dinucleotides Arrest Photoreduction of Class II DNA Photolyases in FADH&lt;sup&gt;&lt;/sup&gt; State.</title>
        <authorList>
            <person name="Ignatz E."/>
            <person name="Geisselbrecht Y."/>
            <person name="Kiontke S."/>
            <person name="Essen L.O."/>
        </authorList>
    </citation>
    <scope>X-RAY CRYSTALLOGRAPHY (1.69 ANGSTROMS) IN COMPLEX WITH FAD</scope>
</reference>
<dbReference type="PDB" id="8OYC">
    <property type="method" value="X-ray"/>
    <property type="resolution" value="2.50 A"/>
    <property type="chains" value="A/B=1-464"/>
</dbReference>
<dbReference type="PDB" id="7YEK">
    <property type="method" value="X-ray"/>
    <property type="resolution" value="2.40 A"/>
    <property type="chains" value="A/B=3-462"/>
</dbReference>
<dbReference type="PDB" id="7YEI">
    <property type="method" value="X-ray"/>
    <property type="resolution" value="2.70 A"/>
    <property type="chains" value="A/B=3-464"/>
</dbReference>
<dbReference type="PDB" id="7VJC">
    <property type="method" value="X-ray"/>
    <property type="resolution" value="2.30 A"/>
    <property type="chains" value="A=3-464"/>
</dbReference>
<comment type="similarity">
    <text evidence="2">Belongs to the DNA photolyase class-2 family.</text>
</comment>
<dbReference type="PDBsum" id="5O8D"/>
<dbReference type="PDB" id="5ZCW">
    <property type="method" value="X-ray"/>
    <property type="resolution" value="2.70 A"/>
    <property type="chains" value="A/B=3-464"/>
</dbReference>
<dbReference type="PDB" id="7VJ4">
    <property type="method" value="X-ray"/>
    <property type="resolution" value="3.00 A"/>
    <property type="chains" value="A=3-464"/>
</dbReference>
<dbReference type="PDB" id="7YCM">
    <property type="method" value="X-ray"/>
    <property type="resolution" value="2.00 A"/>
    <property type="chains" value="A/B=3-464"/>
</dbReference>
<dbReference type="PDB" id="5O8D">
    <property type="method" value="X-ray"/>
    <property type="resolution" value="2.00 A"/>
    <property type="chains" value="A=1-464"/>
</dbReference>
<dbReference type="PDB" id="7YEM">
    <property type="method" value="X-ray"/>
    <property type="resolution" value="2.60 A"/>
    <property type="chains" value="A/B=3-462"/>
</dbReference>
<keyword evidence="10" id="KW-0234">DNA repair</keyword>
<dbReference type="EMBL" id="AE008384">
    <property type="protein sequence ID" value="AAM30548.1"/>
    <property type="molecule type" value="Genomic_DNA"/>
</dbReference>
<dbReference type="PDB" id="7VIY">
    <property type="method" value="X-ray"/>
    <property type="resolution" value="2.25 A"/>
    <property type="chains" value="A=3-464"/>
</dbReference>
<dbReference type="PDB" id="2XRZ">
    <property type="method" value="X-ray"/>
    <property type="resolution" value="2.20 A"/>
    <property type="chains" value="A/B=3-464"/>
</dbReference>
<dbReference type="PDB" id="7VIW">
    <property type="method" value="X-ray"/>
    <property type="resolution" value="1.74 A"/>
    <property type="chains" value="A=3-464"/>
</dbReference>
<dbReference type="BRENDA" id="4.1.99.3">
    <property type="organism ID" value="3270"/>
</dbReference>
<dbReference type="PDB" id="8OY3">
    <property type="method" value="X-ray"/>
    <property type="resolution" value="2.16 A"/>
    <property type="chains" value="A/B=1-464"/>
</dbReference>
<dbReference type="PDB" id="7VJJ">
    <property type="method" value="X-ray"/>
    <property type="resolution" value="2.10 A"/>
    <property type="chains" value="A=3-464"/>
</dbReference>
<dbReference type="PDB" id="8OYA">
    <property type="method" value="X-ray"/>
    <property type="resolution" value="2.18 A"/>
    <property type="chains" value="A/B=1-464"/>
</dbReference>